<reference evidence="1 2" key="1">
    <citation type="submission" date="2015-02" db="EMBL/GenBank/DDBJ databases">
        <title>Single-cell genomics of uncultivated deep-branching MTB reveals a conserved set of magnetosome genes.</title>
        <authorList>
            <person name="Kolinko S."/>
            <person name="Richter M."/>
            <person name="Glockner F.O."/>
            <person name="Brachmann A."/>
            <person name="Schuler D."/>
        </authorList>
    </citation>
    <scope>NUCLEOTIDE SEQUENCE [LARGE SCALE GENOMIC DNA]</scope>
    <source>
        <strain evidence="1">TM-1</strain>
    </source>
</reference>
<name>A0A0F3GS27_9BACT</name>
<evidence type="ECO:0008006" key="3">
    <source>
        <dbReference type="Google" id="ProtNLM"/>
    </source>
</evidence>
<dbReference type="Proteomes" id="UP000033423">
    <property type="component" value="Unassembled WGS sequence"/>
</dbReference>
<protein>
    <recommendedName>
        <fullName evidence="3">TIGR02444 family protein</fullName>
    </recommendedName>
</protein>
<keyword evidence="2" id="KW-1185">Reference proteome</keyword>
<comment type="caution">
    <text evidence="1">The sequence shown here is derived from an EMBL/GenBank/DDBJ whole genome shotgun (WGS) entry which is preliminary data.</text>
</comment>
<proteinExistence type="predicted"/>
<evidence type="ECO:0000313" key="2">
    <source>
        <dbReference type="Proteomes" id="UP000033423"/>
    </source>
</evidence>
<gene>
    <name evidence="1" type="ORF">MBAV_003199</name>
</gene>
<accession>A0A0F3GS27</accession>
<sequence>MFSFYYIDRSDLCNYYARELDMKADYIIQLATEAKLGAIDFFLWSLWMSLPEGEKPALYSNQAIRALVKEKVLSRKIDKDKHKDSILSLIGTMRLADLEISSELTALLKPDEAKEICRKAMEKSENKKISERLLAGLSVVLKSITAEERKEFLSALYEETSVTVPNLSYCIDKTKDLLNQCPTA</sequence>
<dbReference type="EMBL" id="LACI01001370">
    <property type="protein sequence ID" value="KJU84607.1"/>
    <property type="molecule type" value="Genomic_DNA"/>
</dbReference>
<dbReference type="AlphaFoldDB" id="A0A0F3GS27"/>
<organism evidence="1 2">
    <name type="scientific">Candidatus Magnetobacterium bavaricum</name>
    <dbReference type="NCBI Taxonomy" id="29290"/>
    <lineage>
        <taxon>Bacteria</taxon>
        <taxon>Pseudomonadati</taxon>
        <taxon>Nitrospirota</taxon>
        <taxon>Thermodesulfovibrionia</taxon>
        <taxon>Thermodesulfovibrionales</taxon>
        <taxon>Candidatus Magnetobacteriaceae</taxon>
        <taxon>Candidatus Magnetobacterium</taxon>
    </lineage>
</organism>
<evidence type="ECO:0000313" key="1">
    <source>
        <dbReference type="EMBL" id="KJU84607.1"/>
    </source>
</evidence>